<gene>
    <name evidence="3" type="ORF">V1479_14450</name>
</gene>
<dbReference type="InterPro" id="IPR002878">
    <property type="entry name" value="ChsH2_C"/>
</dbReference>
<evidence type="ECO:0000313" key="4">
    <source>
        <dbReference type="Proteomes" id="UP001559025"/>
    </source>
</evidence>
<accession>A0ABV3WVF8</accession>
<dbReference type="InterPro" id="IPR012340">
    <property type="entry name" value="NA-bd_OB-fold"/>
</dbReference>
<evidence type="ECO:0000313" key="3">
    <source>
        <dbReference type="EMBL" id="MEX4008510.1"/>
    </source>
</evidence>
<name>A0ABV3WVF8_9HYPH</name>
<protein>
    <submittedName>
        <fullName evidence="3">OB-fold domain-containing protein</fullName>
    </submittedName>
</protein>
<dbReference type="Pfam" id="PF01796">
    <property type="entry name" value="OB_ChsH2_C"/>
    <property type="match status" value="1"/>
</dbReference>
<dbReference type="InterPro" id="IPR052513">
    <property type="entry name" value="Thioester_dehydratase-like"/>
</dbReference>
<comment type="caution">
    <text evidence="3">The sequence shown here is derived from an EMBL/GenBank/DDBJ whole genome shotgun (WGS) entry which is preliminary data.</text>
</comment>
<feature type="domain" description="ChsH2 rubredoxin-like zinc ribbon" evidence="2">
    <location>
        <begin position="25"/>
        <end position="58"/>
    </location>
</feature>
<reference evidence="3 4" key="1">
    <citation type="submission" date="2024-01" db="EMBL/GenBank/DDBJ databases">
        <title>New evidence supports the origin of RcGTA from prophage.</title>
        <authorList>
            <person name="Xu Y."/>
            <person name="Liu B."/>
            <person name="Chen F."/>
        </authorList>
    </citation>
    <scope>NUCLEOTIDE SEQUENCE [LARGE SCALE GENOMIC DNA]</scope>
    <source>
        <strain evidence="3 4">CBW1107-2</strain>
    </source>
</reference>
<sequence>MNGQSAVPAKPVPAITPLNEPFWCAAAEGKLCLQRCLDCGHVRFPLGPVCTECLSERTEWAEMSGRGRVLCHLVFHQVYHPAWRADVPYSVIQVQLDEGPRLFSNVDDPTHADIGTDLVGRRVEAVFETVADGIGLHRFRVVD</sequence>
<dbReference type="PANTHER" id="PTHR34075:SF5">
    <property type="entry name" value="BLR3430 PROTEIN"/>
    <property type="match status" value="1"/>
</dbReference>
<evidence type="ECO:0000259" key="2">
    <source>
        <dbReference type="Pfam" id="PF12172"/>
    </source>
</evidence>
<keyword evidence="4" id="KW-1185">Reference proteome</keyword>
<dbReference type="Proteomes" id="UP001559025">
    <property type="component" value="Unassembled WGS sequence"/>
</dbReference>
<feature type="domain" description="ChsH2 C-terminal OB-fold" evidence="1">
    <location>
        <begin position="60"/>
        <end position="128"/>
    </location>
</feature>
<dbReference type="Gene3D" id="6.10.30.10">
    <property type="match status" value="1"/>
</dbReference>
<dbReference type="PANTHER" id="PTHR34075">
    <property type="entry name" value="BLR3430 PROTEIN"/>
    <property type="match status" value="1"/>
</dbReference>
<dbReference type="SUPFAM" id="SSF50249">
    <property type="entry name" value="Nucleic acid-binding proteins"/>
    <property type="match status" value="1"/>
</dbReference>
<dbReference type="EMBL" id="JAZHFV010000004">
    <property type="protein sequence ID" value="MEX4008510.1"/>
    <property type="molecule type" value="Genomic_DNA"/>
</dbReference>
<evidence type="ECO:0000259" key="1">
    <source>
        <dbReference type="Pfam" id="PF01796"/>
    </source>
</evidence>
<dbReference type="RefSeq" id="WP_368803521.1">
    <property type="nucleotide sequence ID" value="NZ_JAZHFV010000004.1"/>
</dbReference>
<dbReference type="InterPro" id="IPR022002">
    <property type="entry name" value="ChsH2_Znr"/>
</dbReference>
<dbReference type="Pfam" id="PF12172">
    <property type="entry name" value="zf-ChsH2"/>
    <property type="match status" value="1"/>
</dbReference>
<proteinExistence type="predicted"/>
<organism evidence="3 4">
    <name type="scientific">Neoaquamicrobium sediminum</name>
    <dbReference type="NCBI Taxonomy" id="1849104"/>
    <lineage>
        <taxon>Bacteria</taxon>
        <taxon>Pseudomonadati</taxon>
        <taxon>Pseudomonadota</taxon>
        <taxon>Alphaproteobacteria</taxon>
        <taxon>Hyphomicrobiales</taxon>
        <taxon>Phyllobacteriaceae</taxon>
        <taxon>Neoaquamicrobium</taxon>
    </lineage>
</organism>